<gene>
    <name evidence="8" type="ORF">BDZ90DRAFT_258709</name>
</gene>
<evidence type="ECO:0000313" key="8">
    <source>
        <dbReference type="EMBL" id="PWN29806.1"/>
    </source>
</evidence>
<accession>A0A316UWX6</accession>
<feature type="region of interest" description="Disordered" evidence="6">
    <location>
        <begin position="1"/>
        <end position="29"/>
    </location>
</feature>
<keyword evidence="9" id="KW-1185">Reference proteome</keyword>
<name>A0A316UWX6_9BASI</name>
<dbReference type="STRING" id="1569628.A0A316UWX6"/>
<keyword evidence="3 7" id="KW-0812">Transmembrane</keyword>
<dbReference type="Pfam" id="PF01184">
    <property type="entry name" value="Gpr1_Fun34_YaaH"/>
    <property type="match status" value="1"/>
</dbReference>
<evidence type="ECO:0008006" key="10">
    <source>
        <dbReference type="Google" id="ProtNLM"/>
    </source>
</evidence>
<comment type="subcellular location">
    <subcellularLocation>
        <location evidence="1">Membrane</location>
        <topology evidence="1">Multi-pass membrane protein</topology>
    </subcellularLocation>
</comment>
<dbReference type="PANTHER" id="PTHR31123">
    <property type="entry name" value="ACCUMULATION OF DYADS PROTEIN 2-RELATED"/>
    <property type="match status" value="1"/>
</dbReference>
<keyword evidence="4 7" id="KW-1133">Transmembrane helix</keyword>
<dbReference type="EMBL" id="KZ819663">
    <property type="protein sequence ID" value="PWN29806.1"/>
    <property type="molecule type" value="Genomic_DNA"/>
</dbReference>
<evidence type="ECO:0000313" key="9">
    <source>
        <dbReference type="Proteomes" id="UP000245884"/>
    </source>
</evidence>
<proteinExistence type="inferred from homology"/>
<protein>
    <recommendedName>
        <fullName evidence="10">GPR1/FUN34/YaaH-class plasma membrane protein</fullName>
    </recommendedName>
</protein>
<keyword evidence="5 7" id="KW-0472">Membrane</keyword>
<dbReference type="GeneID" id="37029917"/>
<evidence type="ECO:0000256" key="6">
    <source>
        <dbReference type="SAM" id="MobiDB-lite"/>
    </source>
</evidence>
<feature type="transmembrane region" description="Helical" evidence="7">
    <location>
        <begin position="74"/>
        <end position="93"/>
    </location>
</feature>
<feature type="transmembrane region" description="Helical" evidence="7">
    <location>
        <begin position="105"/>
        <end position="126"/>
    </location>
</feature>
<dbReference type="RefSeq" id="XP_025364418.1">
    <property type="nucleotide sequence ID" value="XM_025508094.1"/>
</dbReference>
<dbReference type="AlphaFoldDB" id="A0A316UWX6"/>
<sequence>MASNEFDRKAAEADNGGNGGPHFHQPNGASGTDLSRQISVTLTPEQFESIYLQPSQKSRQQGQLIKALGNPTCLGVMCFIFNLLPTSCILMGFRGLSASAQLPLVGVYYFVGGLGMTTAGVLEFIIGNTFPFVVFFTFGIFWLSLGALVDPVHAVQMTLATEGTDYYGGPAFYFLTWAIFVFMLTIASLRTNAVLVWILFFVAMTFVLLAAAYFRLAEAQMAAGSNLLIGAGAMGFSACMGGLYLEMSLLLASTEFPFGLPVGDLSGFLRGNKA</sequence>
<dbReference type="InterPro" id="IPR000791">
    <property type="entry name" value="Gpr1/Fun34/SatP-like"/>
</dbReference>
<evidence type="ECO:0000256" key="5">
    <source>
        <dbReference type="ARBA" id="ARBA00023136"/>
    </source>
</evidence>
<dbReference type="PANTHER" id="PTHR31123:SF4">
    <property type="entry name" value="PROTEIN ALCS"/>
    <property type="match status" value="1"/>
</dbReference>
<organism evidence="8 9">
    <name type="scientific">Jaminaea rosea</name>
    <dbReference type="NCBI Taxonomy" id="1569628"/>
    <lineage>
        <taxon>Eukaryota</taxon>
        <taxon>Fungi</taxon>
        <taxon>Dikarya</taxon>
        <taxon>Basidiomycota</taxon>
        <taxon>Ustilaginomycotina</taxon>
        <taxon>Exobasidiomycetes</taxon>
        <taxon>Microstromatales</taxon>
        <taxon>Microstromatales incertae sedis</taxon>
        <taxon>Jaminaea</taxon>
    </lineage>
</organism>
<evidence type="ECO:0000256" key="2">
    <source>
        <dbReference type="ARBA" id="ARBA00005587"/>
    </source>
</evidence>
<evidence type="ECO:0000256" key="1">
    <source>
        <dbReference type="ARBA" id="ARBA00004141"/>
    </source>
</evidence>
<comment type="similarity">
    <text evidence="2">Belongs to the acetate uptake transporter (AceTr) (TC 2.A.96) family.</text>
</comment>
<feature type="transmembrane region" description="Helical" evidence="7">
    <location>
        <begin position="132"/>
        <end position="149"/>
    </location>
</feature>
<reference evidence="8 9" key="1">
    <citation type="journal article" date="2018" name="Mol. Biol. Evol.">
        <title>Broad Genomic Sampling Reveals a Smut Pathogenic Ancestry of the Fungal Clade Ustilaginomycotina.</title>
        <authorList>
            <person name="Kijpornyongpan T."/>
            <person name="Mondo S.J."/>
            <person name="Barry K."/>
            <person name="Sandor L."/>
            <person name="Lee J."/>
            <person name="Lipzen A."/>
            <person name="Pangilinan J."/>
            <person name="LaButti K."/>
            <person name="Hainaut M."/>
            <person name="Henrissat B."/>
            <person name="Grigoriev I.V."/>
            <person name="Spatafora J.W."/>
            <person name="Aime M.C."/>
        </authorList>
    </citation>
    <scope>NUCLEOTIDE SEQUENCE [LARGE SCALE GENOMIC DNA]</scope>
    <source>
        <strain evidence="8 9">MCA 5214</strain>
    </source>
</reference>
<feature type="transmembrane region" description="Helical" evidence="7">
    <location>
        <begin position="170"/>
        <end position="189"/>
    </location>
</feature>
<evidence type="ECO:0000256" key="4">
    <source>
        <dbReference type="ARBA" id="ARBA00022989"/>
    </source>
</evidence>
<feature type="transmembrane region" description="Helical" evidence="7">
    <location>
        <begin position="226"/>
        <end position="245"/>
    </location>
</feature>
<dbReference type="GO" id="GO:0005886">
    <property type="term" value="C:plasma membrane"/>
    <property type="evidence" value="ECO:0007669"/>
    <property type="project" value="TreeGrafter"/>
</dbReference>
<dbReference type="OrthoDB" id="3648309at2759"/>
<evidence type="ECO:0000256" key="7">
    <source>
        <dbReference type="SAM" id="Phobius"/>
    </source>
</evidence>
<feature type="transmembrane region" description="Helical" evidence="7">
    <location>
        <begin position="195"/>
        <end position="214"/>
    </location>
</feature>
<feature type="compositionally biased region" description="Basic and acidic residues" evidence="6">
    <location>
        <begin position="1"/>
        <end position="12"/>
    </location>
</feature>
<evidence type="ECO:0000256" key="3">
    <source>
        <dbReference type="ARBA" id="ARBA00022692"/>
    </source>
</evidence>
<dbReference type="GO" id="GO:0015123">
    <property type="term" value="F:acetate transmembrane transporter activity"/>
    <property type="evidence" value="ECO:0007669"/>
    <property type="project" value="TreeGrafter"/>
</dbReference>
<dbReference type="InterPro" id="IPR051633">
    <property type="entry name" value="AceTr"/>
</dbReference>
<dbReference type="Proteomes" id="UP000245884">
    <property type="component" value="Unassembled WGS sequence"/>
</dbReference>